<sequence>MPELRFWPYCLCSRRELVEEQGERAVSEPPVPPPLPDAVIPGPSTAVVVLNSVEAEEVEVVAPAPVERRRRSRSRSSRRSSRSSSRHSAPRRRATLLERILLGTAKLAEACGLCCGSRYLREPSDPLAQFTSVLEGREVMVWANTQVPVYWSDPQSGVNHQIILRAPRSAIGVDDNDSRRFLAFLPQGIGLRNETGTYYALEHHSPMVHGSIRQDQFLKHAQGPIIQRMWELERQRLAPATQPQPTFSPATLPGKAPPAKRAKEPPKTAPDANDALFLVRGWLDQVFPHGGYFHTGKADWSLKLYPPDVDVPSLDIESLWLTWTDYMRFQPNHPYSALLASWQPVTSDLTRLMACVAACRRMIAEKRKQSQCKWGPHCGPARRWSWAVGSFFAPRTIVVVVREKTLSHRGSPTKPKPWRH</sequence>
<name>A0AAD5TK30_9FUNG</name>
<feature type="region of interest" description="Disordered" evidence="1">
    <location>
        <begin position="65"/>
        <end position="91"/>
    </location>
</feature>
<keyword evidence="3" id="KW-1185">Reference proteome</keyword>
<organism evidence="2 3">
    <name type="scientific">Geranomyces variabilis</name>
    <dbReference type="NCBI Taxonomy" id="109894"/>
    <lineage>
        <taxon>Eukaryota</taxon>
        <taxon>Fungi</taxon>
        <taxon>Fungi incertae sedis</taxon>
        <taxon>Chytridiomycota</taxon>
        <taxon>Chytridiomycota incertae sedis</taxon>
        <taxon>Chytridiomycetes</taxon>
        <taxon>Spizellomycetales</taxon>
        <taxon>Powellomycetaceae</taxon>
        <taxon>Geranomyces</taxon>
    </lineage>
</organism>
<gene>
    <name evidence="2" type="ORF">HDU87_003213</name>
</gene>
<feature type="region of interest" description="Disordered" evidence="1">
    <location>
        <begin position="240"/>
        <end position="269"/>
    </location>
</feature>
<dbReference type="Proteomes" id="UP001212152">
    <property type="component" value="Unassembled WGS sequence"/>
</dbReference>
<reference evidence="2" key="1">
    <citation type="submission" date="2020-05" db="EMBL/GenBank/DDBJ databases">
        <title>Phylogenomic resolution of chytrid fungi.</title>
        <authorList>
            <person name="Stajich J.E."/>
            <person name="Amses K."/>
            <person name="Simmons R."/>
            <person name="Seto K."/>
            <person name="Myers J."/>
            <person name="Bonds A."/>
            <person name="Quandt C.A."/>
            <person name="Barry K."/>
            <person name="Liu P."/>
            <person name="Grigoriev I."/>
            <person name="Longcore J.E."/>
            <person name="James T.Y."/>
        </authorList>
    </citation>
    <scope>NUCLEOTIDE SEQUENCE</scope>
    <source>
        <strain evidence="2">JEL0379</strain>
    </source>
</reference>
<feature type="compositionally biased region" description="Basic residues" evidence="1">
    <location>
        <begin position="68"/>
        <end position="91"/>
    </location>
</feature>
<comment type="caution">
    <text evidence="2">The sequence shown here is derived from an EMBL/GenBank/DDBJ whole genome shotgun (WGS) entry which is preliminary data.</text>
</comment>
<dbReference type="EMBL" id="JADGJQ010000023">
    <property type="protein sequence ID" value="KAJ3178944.1"/>
    <property type="molecule type" value="Genomic_DNA"/>
</dbReference>
<evidence type="ECO:0000313" key="3">
    <source>
        <dbReference type="Proteomes" id="UP001212152"/>
    </source>
</evidence>
<evidence type="ECO:0000256" key="1">
    <source>
        <dbReference type="SAM" id="MobiDB-lite"/>
    </source>
</evidence>
<evidence type="ECO:0000313" key="2">
    <source>
        <dbReference type="EMBL" id="KAJ3178944.1"/>
    </source>
</evidence>
<proteinExistence type="predicted"/>
<protein>
    <submittedName>
        <fullName evidence="2">Uncharacterized protein</fullName>
    </submittedName>
</protein>
<accession>A0AAD5TK30</accession>
<dbReference type="AlphaFoldDB" id="A0AAD5TK30"/>